<evidence type="ECO:0000256" key="8">
    <source>
        <dbReference type="ARBA" id="ARBA00023157"/>
    </source>
</evidence>
<feature type="region of interest" description="Disordered" evidence="12">
    <location>
        <begin position="1"/>
        <end position="320"/>
    </location>
</feature>
<dbReference type="Ensembl" id="ENSCAFT00040013410.1">
    <property type="protein sequence ID" value="ENSCAFP00040011623.1"/>
    <property type="gene ID" value="ENSCAFG00040007204.1"/>
</dbReference>
<feature type="compositionally biased region" description="Low complexity" evidence="12">
    <location>
        <begin position="189"/>
        <end position="200"/>
    </location>
</feature>
<feature type="region of interest" description="Disordered" evidence="12">
    <location>
        <begin position="385"/>
        <end position="559"/>
    </location>
</feature>
<dbReference type="Proteomes" id="UP000694542">
    <property type="component" value="Chromosome 14"/>
</dbReference>
<feature type="compositionally biased region" description="Low complexity" evidence="12">
    <location>
        <begin position="147"/>
        <end position="171"/>
    </location>
</feature>
<dbReference type="PANTHER" id="PTHR12027">
    <property type="entry name" value="WNT RELATED"/>
    <property type="match status" value="1"/>
</dbReference>
<keyword evidence="6 11" id="KW-0879">Wnt signaling pathway</keyword>
<reference evidence="13" key="2">
    <citation type="submission" date="2025-08" db="UniProtKB">
        <authorList>
            <consortium name="Ensembl"/>
        </authorList>
    </citation>
    <scope>IDENTIFICATION</scope>
</reference>
<evidence type="ECO:0000256" key="3">
    <source>
        <dbReference type="ARBA" id="ARBA00022473"/>
    </source>
</evidence>
<evidence type="ECO:0000256" key="10">
    <source>
        <dbReference type="ARBA" id="ARBA00023288"/>
    </source>
</evidence>
<feature type="compositionally biased region" description="Basic residues" evidence="12">
    <location>
        <begin position="67"/>
        <end position="85"/>
    </location>
</feature>
<evidence type="ECO:0000256" key="5">
    <source>
        <dbReference type="ARBA" id="ARBA00022530"/>
    </source>
</evidence>
<dbReference type="GO" id="GO:0005102">
    <property type="term" value="F:signaling receptor binding"/>
    <property type="evidence" value="ECO:0007669"/>
    <property type="project" value="InterPro"/>
</dbReference>
<feature type="compositionally biased region" description="Gly residues" evidence="12">
    <location>
        <begin position="262"/>
        <end position="280"/>
    </location>
</feature>
<feature type="compositionally biased region" description="Gly residues" evidence="12">
    <location>
        <begin position="99"/>
        <end position="113"/>
    </location>
</feature>
<dbReference type="GO" id="GO:0016055">
    <property type="term" value="P:Wnt signaling pathway"/>
    <property type="evidence" value="ECO:0007669"/>
    <property type="project" value="UniProtKB-KW"/>
</dbReference>
<evidence type="ECO:0000313" key="13">
    <source>
        <dbReference type="Ensembl" id="ENSCAFP00040011623.1"/>
    </source>
</evidence>
<keyword evidence="5" id="KW-0272">Extracellular matrix</keyword>
<keyword evidence="4" id="KW-0964">Secreted</keyword>
<evidence type="ECO:0000256" key="4">
    <source>
        <dbReference type="ARBA" id="ARBA00022525"/>
    </source>
</evidence>
<keyword evidence="9" id="KW-0325">Glycoprotein</keyword>
<feature type="compositionally biased region" description="Pro residues" evidence="12">
    <location>
        <begin position="51"/>
        <end position="65"/>
    </location>
</feature>
<dbReference type="PRINTS" id="PR01349">
    <property type="entry name" value="WNTPROTEIN"/>
</dbReference>
<evidence type="ECO:0000256" key="7">
    <source>
        <dbReference type="ARBA" id="ARBA00022729"/>
    </source>
</evidence>
<reference evidence="13" key="1">
    <citation type="submission" date="2018-10" db="EMBL/GenBank/DDBJ databases">
        <title>De novo assembly of a Great Dane genome.</title>
        <authorList>
            <person name="Kidd J.M."/>
            <person name="Pendleton A.L."/>
            <person name="Shen F."/>
            <person name="Emery S."/>
        </authorList>
    </citation>
    <scope>NUCLEOTIDE SEQUENCE [LARGE SCALE GENOMIC DNA]</scope>
    <source>
        <strain evidence="13">Great Dane</strain>
    </source>
</reference>
<feature type="compositionally biased region" description="Gly residues" evidence="12">
    <location>
        <begin position="386"/>
        <end position="404"/>
    </location>
</feature>
<feature type="compositionally biased region" description="Pro residues" evidence="12">
    <location>
        <begin position="465"/>
        <end position="477"/>
    </location>
</feature>
<proteinExistence type="inferred from homology"/>
<dbReference type="PANTHER" id="PTHR12027:SF70">
    <property type="entry name" value="PROTEIN WNT-16"/>
    <property type="match status" value="1"/>
</dbReference>
<feature type="compositionally biased region" description="Low complexity" evidence="12">
    <location>
        <begin position="447"/>
        <end position="464"/>
    </location>
</feature>
<feature type="compositionally biased region" description="Gly residues" evidence="12">
    <location>
        <begin position="234"/>
        <end position="248"/>
    </location>
</feature>
<dbReference type="CDD" id="cd19344">
    <property type="entry name" value="Wnt_Wnt16"/>
    <property type="match status" value="1"/>
</dbReference>
<keyword evidence="10" id="KW-0449">Lipoprotein</keyword>
<evidence type="ECO:0000256" key="1">
    <source>
        <dbReference type="ARBA" id="ARBA00004498"/>
    </source>
</evidence>
<dbReference type="GO" id="GO:0005576">
    <property type="term" value="C:extracellular region"/>
    <property type="evidence" value="ECO:0007669"/>
    <property type="project" value="InterPro"/>
</dbReference>
<sequence>GASCAPPAAPRSRREGREGAGQGPLRPLRRGARAQGPRGGPRHLPGRPRRPPPSALPPVGAPPGPARRVRTRRPGQRPGPPRRPRSQWEPEARQDGVRGQWGSGRGRGGGAGRGPWRRRSRRHFLPDPGRPPPDGPARRPPRGGRRSPGLGRLQGERATASGSARGARSGARGCGARGHGRSGAPGARPPVRAVGSPARAAARRSPGRLDVSAGGGGRARGPGPGPGPERRGCGAAGLRGGGGPGLGPGIRAQGRRGRGRGRGPGPGPGSGRTAGSLRGGGRGREGCAAADAARPQVAGRRAVRGPREAGLRRPALSGRQQELCRRKPHLLPSIGEGARLGIQECRSQFRHERWNCLLAAAAAAPAPVPAPGAGPLFGYELSSGESGRGVRGAGGGAAPGGRAGAAGRVREELQVRLPRGSRDGARRPAGGRRTHLAAPPPPPPCGPAAAEPGAAGVPAAAVRARPPPPRPRPPPRVCPGAPTPQEGDGGRRRKAQEKEKERRGTRRGKDGETRRRREKMKKSSSGWKARPSAAGKVYRPSPGACDPPRSSHPKGQKGTKETAFIYAVMAAGLVHSVTRSCSAGNMTECSCDTTLQNGGSASEGWHWGGCSDDVQYGMWFSRKFLDFPIRNTTGKESKVLLAMNLHNNEAGRQAVAKLMSVDCRCHGVSGSCAVKTCWKTMSSFEKIGRLLKDKYENSIQISDKMQRKMRRRDKDQRRIPIRKDDLLYVNKSPNYCVEDKKLGIPGTRGRECNRTSQGAGGCNLLCCGRGYNTHVVRHVERCECKFIWCCYVRCRRCESMTDVHTYAETVLLVRTEDEGLTEVVDAYFLFHAFQKKGD</sequence>
<name>A0A8C0RZP3_CANLF</name>
<organism evidence="13 14">
    <name type="scientific">Canis lupus familiaris</name>
    <name type="common">Dog</name>
    <name type="synonym">Canis familiaris</name>
    <dbReference type="NCBI Taxonomy" id="9615"/>
    <lineage>
        <taxon>Eukaryota</taxon>
        <taxon>Metazoa</taxon>
        <taxon>Chordata</taxon>
        <taxon>Craniata</taxon>
        <taxon>Vertebrata</taxon>
        <taxon>Euteleostomi</taxon>
        <taxon>Mammalia</taxon>
        <taxon>Eutheria</taxon>
        <taxon>Laurasiatheria</taxon>
        <taxon>Carnivora</taxon>
        <taxon>Caniformia</taxon>
        <taxon>Canidae</taxon>
        <taxon>Canis</taxon>
    </lineage>
</organism>
<keyword evidence="3 11" id="KW-0217">Developmental protein</keyword>
<feature type="compositionally biased region" description="Gly residues" evidence="12">
    <location>
        <begin position="172"/>
        <end position="183"/>
    </location>
</feature>
<feature type="compositionally biased region" description="Basic and acidic residues" evidence="12">
    <location>
        <begin position="86"/>
        <end position="96"/>
    </location>
</feature>
<comment type="subcellular location">
    <subcellularLocation>
        <location evidence="1 11">Secreted</location>
        <location evidence="1 11">Extracellular space</location>
        <location evidence="1 11">Extracellular matrix</location>
    </subcellularLocation>
</comment>
<keyword evidence="8" id="KW-1015">Disulfide bond</keyword>
<evidence type="ECO:0000313" key="14">
    <source>
        <dbReference type="Proteomes" id="UP000694542"/>
    </source>
</evidence>
<evidence type="ECO:0000256" key="6">
    <source>
        <dbReference type="ARBA" id="ARBA00022687"/>
    </source>
</evidence>
<evidence type="ECO:0000256" key="9">
    <source>
        <dbReference type="ARBA" id="ARBA00023180"/>
    </source>
</evidence>
<accession>A0A8C0RZP3</accession>
<dbReference type="InterPro" id="IPR043158">
    <property type="entry name" value="Wnt_C"/>
</dbReference>
<evidence type="ECO:0000256" key="12">
    <source>
        <dbReference type="SAM" id="MobiDB-lite"/>
    </source>
</evidence>
<dbReference type="Pfam" id="PF00110">
    <property type="entry name" value="wnt"/>
    <property type="match status" value="2"/>
</dbReference>
<comment type="function">
    <text evidence="11">Ligand for members of the frizzled family of seven transmembrane receptors.</text>
</comment>
<feature type="compositionally biased region" description="Basic and acidic residues" evidence="12">
    <location>
        <begin position="496"/>
        <end position="515"/>
    </location>
</feature>
<dbReference type="SMART" id="SM00097">
    <property type="entry name" value="WNT1"/>
    <property type="match status" value="1"/>
</dbReference>
<gene>
    <name evidence="13" type="primary">WNT16</name>
</gene>
<dbReference type="FunFam" id="3.30.2460.20:FF:000001">
    <property type="entry name" value="Wnt homolog"/>
    <property type="match status" value="1"/>
</dbReference>
<keyword evidence="7" id="KW-0732">Signal</keyword>
<protein>
    <recommendedName>
        <fullName evidence="11">Protein Wnt</fullName>
    </recommendedName>
</protein>
<feature type="compositionally biased region" description="Basic residues" evidence="12">
    <location>
        <begin position="40"/>
        <end position="50"/>
    </location>
</feature>
<dbReference type="InterPro" id="IPR018161">
    <property type="entry name" value="Wnt_CS"/>
</dbReference>
<feature type="compositionally biased region" description="Basic and acidic residues" evidence="12">
    <location>
        <begin position="408"/>
        <end position="426"/>
    </location>
</feature>
<feature type="compositionally biased region" description="Gly residues" evidence="12">
    <location>
        <begin position="213"/>
        <end position="222"/>
    </location>
</feature>
<comment type="similarity">
    <text evidence="2 11">Belongs to the Wnt family.</text>
</comment>
<evidence type="ECO:0000256" key="11">
    <source>
        <dbReference type="RuleBase" id="RU003500"/>
    </source>
</evidence>
<evidence type="ECO:0000256" key="2">
    <source>
        <dbReference type="ARBA" id="ARBA00005683"/>
    </source>
</evidence>
<dbReference type="AlphaFoldDB" id="A0A8C0RZP3"/>
<dbReference type="InterPro" id="IPR005817">
    <property type="entry name" value="Wnt"/>
</dbReference>
<dbReference type="Gene3D" id="3.30.2460.20">
    <property type="match status" value="1"/>
</dbReference>
<dbReference type="PROSITE" id="PS00246">
    <property type="entry name" value="WNT1"/>
    <property type="match status" value="1"/>
</dbReference>